<name>R4JGQ5_9CAUD</name>
<keyword evidence="2" id="KW-1185">Reference proteome</keyword>
<accession>R4JGQ5</accession>
<dbReference type="EMBL" id="KC699836">
    <property type="protein sequence ID" value="AGK86971.1"/>
    <property type="molecule type" value="Genomic_DNA"/>
</dbReference>
<sequence length="77" mass="8965">MSKQPFKLRWDYTCGAEQLGTADAYNRWVRIGEREDRPWQVDTSSDRQPDKVVTKSRSLGISDINSLEYKTCLKLLI</sequence>
<evidence type="ECO:0000313" key="2">
    <source>
        <dbReference type="Proteomes" id="UP000258501"/>
    </source>
</evidence>
<protein>
    <submittedName>
        <fullName evidence="1">Uncharacterized protein</fullName>
    </submittedName>
</protein>
<reference evidence="1 2" key="1">
    <citation type="submission" date="2013-02" db="EMBL/GenBank/DDBJ databases">
        <authorList>
            <person name="Lukaszewicz M."/>
            <person name="Biegalska A."/>
            <person name="Krasowska A."/>
        </authorList>
    </citation>
    <scope>NUCLEOTIDE SEQUENCE [LARGE SCALE GENOMIC DNA]</scope>
</reference>
<evidence type="ECO:0000313" key="1">
    <source>
        <dbReference type="EMBL" id="AGK86971.1"/>
    </source>
</evidence>
<proteinExistence type="predicted"/>
<organism evidence="1 2">
    <name type="scientific">Bacillus phage SIOphi</name>
    <dbReference type="NCBI Taxonomy" id="1285382"/>
    <lineage>
        <taxon>Viruses</taxon>
        <taxon>Duplodnaviria</taxon>
        <taxon>Heunggongvirae</taxon>
        <taxon>Uroviricota</taxon>
        <taxon>Caudoviricetes</taxon>
        <taxon>Herelleviridae</taxon>
        <taxon>Bastillevirinae</taxon>
        <taxon>Siophivirus</taxon>
        <taxon>Siophivirus SIOphi</taxon>
    </lineage>
</organism>
<dbReference type="Proteomes" id="UP000258501">
    <property type="component" value="Segment"/>
</dbReference>
<gene>
    <name evidence="1" type="ORF">SIOphi_00815</name>
</gene>